<dbReference type="Pfam" id="PF01713">
    <property type="entry name" value="Smr"/>
    <property type="match status" value="1"/>
</dbReference>
<reference evidence="2 3" key="1">
    <citation type="submission" date="2019-08" db="EMBL/GenBank/DDBJ databases">
        <title>Complete genome sequence of Kushneria sp. YCWA18, a halophilic phosphate-solubilizing bacterium isolated from Daqiao saltern in China.</title>
        <authorList>
            <person name="Du G.-X."/>
            <person name="Qu L.-Y."/>
        </authorList>
    </citation>
    <scope>NUCLEOTIDE SEQUENCE [LARGE SCALE GENOMIC DNA]</scope>
    <source>
        <strain evidence="2 3">YCWA18</strain>
    </source>
</reference>
<dbReference type="PANTHER" id="PTHR35562:SF2">
    <property type="entry name" value="DNA ENDONUCLEASE SMRA-RELATED"/>
    <property type="match status" value="1"/>
</dbReference>
<dbReference type="KEGG" id="kuy:FY550_06415"/>
<evidence type="ECO:0000313" key="3">
    <source>
        <dbReference type="Proteomes" id="UP000322553"/>
    </source>
</evidence>
<keyword evidence="3" id="KW-1185">Reference proteome</keyword>
<sequence>MTRRSIDQEELARFREALRDSQIQRTHHDRADTGKSSGPDQNTLRARREAATQPDSTTLTSRTSDGRVEPVAPSQFLSFALADLPERTLARLRRGDIAWQAGLDLHGYDLDQARLEFEHFMQDMRHEQARCVLIVHGKAWSGVSRYPVIKSHLNAWLRELPEVLAFCSAQDADGGTGAVYVLLKRQRDHA</sequence>
<dbReference type="AlphaFoldDB" id="A0A1S1NZ37"/>
<dbReference type="GO" id="GO:0004520">
    <property type="term" value="F:DNA endonuclease activity"/>
    <property type="evidence" value="ECO:0007669"/>
    <property type="project" value="TreeGrafter"/>
</dbReference>
<organism evidence="2 3">
    <name type="scientific">Kushneria phosphatilytica</name>
    <dbReference type="NCBI Taxonomy" id="657387"/>
    <lineage>
        <taxon>Bacteria</taxon>
        <taxon>Pseudomonadati</taxon>
        <taxon>Pseudomonadota</taxon>
        <taxon>Gammaproteobacteria</taxon>
        <taxon>Oceanospirillales</taxon>
        <taxon>Halomonadaceae</taxon>
        <taxon>Kushneria</taxon>
    </lineage>
</organism>
<protein>
    <submittedName>
        <fullName evidence="2">DNA mismatch repair protein MutS</fullName>
    </submittedName>
</protein>
<dbReference type="Proteomes" id="UP000322553">
    <property type="component" value="Chromosome"/>
</dbReference>
<proteinExistence type="predicted"/>
<feature type="compositionally biased region" description="Polar residues" evidence="1">
    <location>
        <begin position="53"/>
        <end position="63"/>
    </location>
</feature>
<dbReference type="PANTHER" id="PTHR35562">
    <property type="entry name" value="DNA ENDONUCLEASE SMRA-RELATED"/>
    <property type="match status" value="1"/>
</dbReference>
<dbReference type="PROSITE" id="PS50828">
    <property type="entry name" value="SMR"/>
    <property type="match status" value="1"/>
</dbReference>
<dbReference type="EMBL" id="CP043420">
    <property type="protein sequence ID" value="QEL12769.1"/>
    <property type="molecule type" value="Genomic_DNA"/>
</dbReference>
<dbReference type="STRING" id="657387.BH688_02650"/>
<dbReference type="Gene3D" id="3.30.1370.110">
    <property type="match status" value="1"/>
</dbReference>
<dbReference type="OrthoDB" id="9808881at2"/>
<dbReference type="InterPro" id="IPR036063">
    <property type="entry name" value="Smr_dom_sf"/>
</dbReference>
<feature type="compositionally biased region" description="Polar residues" evidence="1">
    <location>
        <begin position="34"/>
        <end position="44"/>
    </location>
</feature>
<gene>
    <name evidence="2" type="ORF">FY550_06415</name>
</gene>
<feature type="region of interest" description="Disordered" evidence="1">
    <location>
        <begin position="16"/>
        <end position="68"/>
    </location>
</feature>
<name>A0A1S1NZ37_9GAMM</name>
<evidence type="ECO:0000313" key="2">
    <source>
        <dbReference type="EMBL" id="QEL12769.1"/>
    </source>
</evidence>
<dbReference type="SMART" id="SM00463">
    <property type="entry name" value="SMR"/>
    <property type="match status" value="1"/>
</dbReference>
<dbReference type="InterPro" id="IPR002625">
    <property type="entry name" value="Smr_dom"/>
</dbReference>
<accession>A0A1S1NZ37</accession>
<dbReference type="SUPFAM" id="SSF160443">
    <property type="entry name" value="SMR domain-like"/>
    <property type="match status" value="1"/>
</dbReference>
<evidence type="ECO:0000256" key="1">
    <source>
        <dbReference type="SAM" id="MobiDB-lite"/>
    </source>
</evidence>